<keyword evidence="3 4" id="KW-0727">SH2 domain</keyword>
<keyword evidence="1 5" id="KW-0728">SH3 domain</keyword>
<keyword evidence="9" id="KW-1185">Reference proteome</keyword>
<evidence type="ECO:0000256" key="1">
    <source>
        <dbReference type="ARBA" id="ARBA00022443"/>
    </source>
</evidence>
<dbReference type="Pfam" id="PF00018">
    <property type="entry name" value="SH3_1"/>
    <property type="match status" value="1"/>
</dbReference>
<dbReference type="SMART" id="SM00252">
    <property type="entry name" value="SH2"/>
    <property type="match status" value="1"/>
</dbReference>
<dbReference type="OrthoDB" id="10255964at2759"/>
<accession>A0A9W9YG85</accession>
<evidence type="ECO:0000313" key="8">
    <source>
        <dbReference type="EMBL" id="KAJ7340189.1"/>
    </source>
</evidence>
<dbReference type="Gene3D" id="2.30.30.40">
    <property type="entry name" value="SH3 Domains"/>
    <property type="match status" value="2"/>
</dbReference>
<keyword evidence="2" id="KW-0677">Repeat</keyword>
<feature type="domain" description="SH3" evidence="7">
    <location>
        <begin position="168"/>
        <end position="227"/>
    </location>
</feature>
<evidence type="ECO:0000313" key="9">
    <source>
        <dbReference type="Proteomes" id="UP001163046"/>
    </source>
</evidence>
<dbReference type="SUPFAM" id="SSF55550">
    <property type="entry name" value="SH2 domain"/>
    <property type="match status" value="1"/>
</dbReference>
<dbReference type="CDD" id="cd09941">
    <property type="entry name" value="SH2_Grb2_like"/>
    <property type="match status" value="1"/>
</dbReference>
<dbReference type="PRINTS" id="PR00452">
    <property type="entry name" value="SH3DOMAIN"/>
</dbReference>
<feature type="domain" description="SH2" evidence="6">
    <location>
        <begin position="66"/>
        <end position="158"/>
    </location>
</feature>
<dbReference type="Pfam" id="PF07653">
    <property type="entry name" value="SH3_2"/>
    <property type="match status" value="1"/>
</dbReference>
<dbReference type="PROSITE" id="PS50001">
    <property type="entry name" value="SH2"/>
    <property type="match status" value="1"/>
</dbReference>
<dbReference type="SMART" id="SM00326">
    <property type="entry name" value="SH3"/>
    <property type="match status" value="2"/>
</dbReference>
<dbReference type="Pfam" id="PF00017">
    <property type="entry name" value="SH2"/>
    <property type="match status" value="1"/>
</dbReference>
<dbReference type="InterPro" id="IPR036860">
    <property type="entry name" value="SH2_dom_sf"/>
</dbReference>
<dbReference type="SUPFAM" id="SSF50044">
    <property type="entry name" value="SH3-domain"/>
    <property type="match status" value="1"/>
</dbReference>
<evidence type="ECO:0000256" key="3">
    <source>
        <dbReference type="ARBA" id="ARBA00022999"/>
    </source>
</evidence>
<name>A0A9W9YG85_9CNID</name>
<dbReference type="InterPro" id="IPR001452">
    <property type="entry name" value="SH3_domain"/>
</dbReference>
<evidence type="ECO:0000256" key="2">
    <source>
        <dbReference type="ARBA" id="ARBA00022737"/>
    </source>
</evidence>
<dbReference type="Gene3D" id="3.30.505.10">
    <property type="entry name" value="SH2 domain"/>
    <property type="match status" value="1"/>
</dbReference>
<protein>
    <submittedName>
        <fullName evidence="8">Growth factor receptor-bound protein 2</fullName>
    </submittedName>
</protein>
<dbReference type="FunFam" id="3.30.505.10:FF:000022">
    <property type="entry name" value="Growth factor receptor-bound protein 2"/>
    <property type="match status" value="1"/>
</dbReference>
<dbReference type="EMBL" id="MU827778">
    <property type="protein sequence ID" value="KAJ7340189.1"/>
    <property type="molecule type" value="Genomic_DNA"/>
</dbReference>
<sequence>MEAVAKHDFVPTAENELAFKKRSILKVLELSFISSPDDDKNWLKAEQSGRDGLIPANYIKLKPHGWFHGKIACAKAEELLMRQKFDGAFLIRESESTPGDFSLSVRFGDGVQHSKVLRDGSGKYFLWVVKFNSLNELVEYHRTSSVSRSQLILLKDMVEESQMADEEEGADVFIASHEFRPEEEGELYFKRGDQIKVLEKEGEWWKGINMSTGNEGLFLATYVQKKA</sequence>
<evidence type="ECO:0000259" key="7">
    <source>
        <dbReference type="PROSITE" id="PS50002"/>
    </source>
</evidence>
<evidence type="ECO:0000256" key="4">
    <source>
        <dbReference type="PROSITE-ProRule" id="PRU00191"/>
    </source>
</evidence>
<evidence type="ECO:0000259" key="6">
    <source>
        <dbReference type="PROSITE" id="PS50001"/>
    </source>
</evidence>
<reference evidence="8" key="1">
    <citation type="submission" date="2023-01" db="EMBL/GenBank/DDBJ databases">
        <title>Genome assembly of the deep-sea coral Lophelia pertusa.</title>
        <authorList>
            <person name="Herrera S."/>
            <person name="Cordes E."/>
        </authorList>
    </citation>
    <scope>NUCLEOTIDE SEQUENCE</scope>
    <source>
        <strain evidence="8">USNM1676648</strain>
        <tissue evidence="8">Polyp</tissue>
    </source>
</reference>
<gene>
    <name evidence="8" type="primary">GRB2_3</name>
    <name evidence="8" type="ORF">OS493_002919</name>
</gene>
<dbReference type="PROSITE" id="PS50002">
    <property type="entry name" value="SH3"/>
    <property type="match status" value="2"/>
</dbReference>
<dbReference type="InterPro" id="IPR000980">
    <property type="entry name" value="SH2"/>
</dbReference>
<dbReference type="AlphaFoldDB" id="A0A9W9YG85"/>
<dbReference type="PANTHER" id="PTHR46037">
    <property type="entry name" value="PROTEIN ENHANCER OF SEVENLESS 2B"/>
    <property type="match status" value="1"/>
</dbReference>
<evidence type="ECO:0000256" key="5">
    <source>
        <dbReference type="PROSITE-ProRule" id="PRU00192"/>
    </source>
</evidence>
<keyword evidence="8" id="KW-0675">Receptor</keyword>
<dbReference type="InterPro" id="IPR043539">
    <property type="entry name" value="Grb2-like"/>
</dbReference>
<feature type="domain" description="SH3" evidence="7">
    <location>
        <begin position="1"/>
        <end position="64"/>
    </location>
</feature>
<dbReference type="InterPro" id="IPR036028">
    <property type="entry name" value="SH3-like_dom_sf"/>
</dbReference>
<comment type="caution">
    <text evidence="8">The sequence shown here is derived from an EMBL/GenBank/DDBJ whole genome shotgun (WGS) entry which is preliminary data.</text>
</comment>
<organism evidence="8 9">
    <name type="scientific">Desmophyllum pertusum</name>
    <dbReference type="NCBI Taxonomy" id="174260"/>
    <lineage>
        <taxon>Eukaryota</taxon>
        <taxon>Metazoa</taxon>
        <taxon>Cnidaria</taxon>
        <taxon>Anthozoa</taxon>
        <taxon>Hexacorallia</taxon>
        <taxon>Scleractinia</taxon>
        <taxon>Caryophylliina</taxon>
        <taxon>Caryophylliidae</taxon>
        <taxon>Desmophyllum</taxon>
    </lineage>
</organism>
<proteinExistence type="predicted"/>
<dbReference type="PRINTS" id="PR00401">
    <property type="entry name" value="SH2DOMAIN"/>
</dbReference>
<dbReference type="Proteomes" id="UP001163046">
    <property type="component" value="Unassembled WGS sequence"/>
</dbReference>